<accession>A0A9Q3UEH5</accession>
<proteinExistence type="predicted"/>
<dbReference type="GO" id="GO:0016747">
    <property type="term" value="F:acyltransferase activity, transferring groups other than amino-acyl groups"/>
    <property type="evidence" value="ECO:0007669"/>
    <property type="project" value="InterPro"/>
</dbReference>
<evidence type="ECO:0000256" key="2">
    <source>
        <dbReference type="ARBA" id="ARBA00023315"/>
    </source>
</evidence>
<dbReference type="CDD" id="cd04301">
    <property type="entry name" value="NAT_SF"/>
    <property type="match status" value="1"/>
</dbReference>
<gene>
    <name evidence="4" type="ORF">IB292_15105</name>
</gene>
<keyword evidence="1" id="KW-0808">Transferase</keyword>
<dbReference type="PROSITE" id="PS51186">
    <property type="entry name" value="GNAT"/>
    <property type="match status" value="1"/>
</dbReference>
<dbReference type="InterPro" id="IPR016181">
    <property type="entry name" value="Acyl_CoA_acyltransferase"/>
</dbReference>
<reference evidence="4" key="1">
    <citation type="submission" date="2020-09" db="EMBL/GenBank/DDBJ databases">
        <title>Genome sequence of Vibrio parahaemolyticus isolates.</title>
        <authorList>
            <person name="Hammerl J.A."/>
            <person name="Strauch E."/>
        </authorList>
    </citation>
    <scope>NUCLEOTIDE SEQUENCE</scope>
    <source>
        <strain evidence="4">17-VB00146</strain>
    </source>
</reference>
<dbReference type="AlphaFoldDB" id="A0A9Q3UEH5"/>
<dbReference type="Pfam" id="PF00583">
    <property type="entry name" value="Acetyltransf_1"/>
    <property type="match status" value="1"/>
</dbReference>
<sequence length="151" mass="17108">MRIEIDDLERPQVLALLEEHLQDMYATSPPKSVHALDVSKLKLPSITFWTGWDGELLLGCVAMSQLEDGHAELKSMRTTPSARKQGVASRLLNHVIEQAKHQGIQRLSLETGSMAFFEPAHRLYEKHGFAYCEPFGDYQPDPNSRFMTLVL</sequence>
<organism evidence="4 5">
    <name type="scientific">Vibrio parahaemolyticus</name>
    <dbReference type="NCBI Taxonomy" id="670"/>
    <lineage>
        <taxon>Bacteria</taxon>
        <taxon>Pseudomonadati</taxon>
        <taxon>Pseudomonadota</taxon>
        <taxon>Gammaproteobacteria</taxon>
        <taxon>Vibrionales</taxon>
        <taxon>Vibrionaceae</taxon>
        <taxon>Vibrio</taxon>
    </lineage>
</organism>
<evidence type="ECO:0000313" key="4">
    <source>
        <dbReference type="EMBL" id="MCC3806378.1"/>
    </source>
</evidence>
<dbReference type="EMBL" id="JACVHL010000015">
    <property type="protein sequence ID" value="MCC3806378.1"/>
    <property type="molecule type" value="Genomic_DNA"/>
</dbReference>
<protein>
    <submittedName>
        <fullName evidence="4">GNAT family N-acetyltransferase</fullName>
    </submittedName>
</protein>
<dbReference type="PANTHER" id="PTHR43877">
    <property type="entry name" value="AMINOALKYLPHOSPHONATE N-ACETYLTRANSFERASE-RELATED-RELATED"/>
    <property type="match status" value="1"/>
</dbReference>
<comment type="caution">
    <text evidence="4">The sequence shown here is derived from an EMBL/GenBank/DDBJ whole genome shotgun (WGS) entry which is preliminary data.</text>
</comment>
<feature type="domain" description="N-acetyltransferase" evidence="3">
    <location>
        <begin position="3"/>
        <end position="151"/>
    </location>
</feature>
<dbReference type="InterPro" id="IPR050832">
    <property type="entry name" value="Bact_Acetyltransf"/>
</dbReference>
<evidence type="ECO:0000256" key="1">
    <source>
        <dbReference type="ARBA" id="ARBA00022679"/>
    </source>
</evidence>
<name>A0A9Q3UEH5_VIBPH</name>
<dbReference type="InterPro" id="IPR000182">
    <property type="entry name" value="GNAT_dom"/>
</dbReference>
<dbReference type="Gene3D" id="3.40.630.30">
    <property type="match status" value="1"/>
</dbReference>
<keyword evidence="2" id="KW-0012">Acyltransferase</keyword>
<evidence type="ECO:0000259" key="3">
    <source>
        <dbReference type="PROSITE" id="PS51186"/>
    </source>
</evidence>
<dbReference type="Proteomes" id="UP000726777">
    <property type="component" value="Unassembled WGS sequence"/>
</dbReference>
<dbReference type="RefSeq" id="WP_020841485.1">
    <property type="nucleotide sequence ID" value="NZ_CP064042.1"/>
</dbReference>
<evidence type="ECO:0000313" key="5">
    <source>
        <dbReference type="Proteomes" id="UP000726777"/>
    </source>
</evidence>
<dbReference type="PANTHER" id="PTHR43877:SF5">
    <property type="entry name" value="BLL8307 PROTEIN"/>
    <property type="match status" value="1"/>
</dbReference>
<dbReference type="SUPFAM" id="SSF55729">
    <property type="entry name" value="Acyl-CoA N-acyltransferases (Nat)"/>
    <property type="match status" value="1"/>
</dbReference>